<dbReference type="SUPFAM" id="SSF55073">
    <property type="entry name" value="Nucleotide cyclase"/>
    <property type="match status" value="1"/>
</dbReference>
<dbReference type="Pfam" id="PF13181">
    <property type="entry name" value="TPR_8"/>
    <property type="match status" value="1"/>
</dbReference>
<dbReference type="GO" id="GO:0004016">
    <property type="term" value="F:adenylate cyclase activity"/>
    <property type="evidence" value="ECO:0007669"/>
    <property type="project" value="UniProtKB-ARBA"/>
</dbReference>
<dbReference type="SUPFAM" id="SSF48452">
    <property type="entry name" value="TPR-like"/>
    <property type="match status" value="2"/>
</dbReference>
<dbReference type="Proteomes" id="UP000727962">
    <property type="component" value="Unassembled WGS sequence"/>
</dbReference>
<organism evidence="4 5">
    <name type="scientific">Fimbriimonas ginsengisoli</name>
    <dbReference type="NCBI Taxonomy" id="1005039"/>
    <lineage>
        <taxon>Bacteria</taxon>
        <taxon>Bacillati</taxon>
        <taxon>Armatimonadota</taxon>
        <taxon>Fimbriimonadia</taxon>
        <taxon>Fimbriimonadales</taxon>
        <taxon>Fimbriimonadaceae</taxon>
        <taxon>Fimbriimonas</taxon>
    </lineage>
</organism>
<dbReference type="SMART" id="SM00044">
    <property type="entry name" value="CYCc"/>
    <property type="match status" value="1"/>
</dbReference>
<dbReference type="InterPro" id="IPR019734">
    <property type="entry name" value="TPR_rpt"/>
</dbReference>
<accession>A0A931LQT7</accession>
<dbReference type="PROSITE" id="PS50125">
    <property type="entry name" value="GUANYLATE_CYCLASE_2"/>
    <property type="match status" value="1"/>
</dbReference>
<name>A0A931LQT7_FIMGI</name>
<proteinExistence type="inferred from homology"/>
<protein>
    <submittedName>
        <fullName evidence="4">Tetratricopeptide repeat protein</fullName>
    </submittedName>
</protein>
<evidence type="ECO:0000313" key="5">
    <source>
        <dbReference type="Proteomes" id="UP000727962"/>
    </source>
</evidence>
<dbReference type="PANTHER" id="PTHR43081">
    <property type="entry name" value="ADENYLATE CYCLASE, TERMINAL-DIFFERENTIATION SPECIFIC-RELATED"/>
    <property type="match status" value="1"/>
</dbReference>
<sequence>MSVGSRRLAAIMFTDMVGFSALAERDEALALRLLEEHRAILRPLFEQHSGREIKSMADGFLVEFASAVEAVRCAQRIQGDLAARNLATAPPIAIRIGIHVGDIIAHGDDVLGDGVNVAARIEKLADSGGICLSEDAYRQVRGKVEAEFESLGRPPLKNIEASIEVFRLSTTGKPHVPGPRADARRSVAVLPFANLSPDPENEYFSDGLTEDILTQLSRISELKVISRTSVMQYKGTTKNLRTIGHELGASTVLEGSVRRAGNQIRISAQLIDAAADEHLWAQTYDRSLDDIFAVQSDVAEQIAQALKARIAPEEEERLRRKPTANLVAYQLFLRARYLAGRRTLEGLQKAIECYEEALALDPQFAAAHAGVADAYVFLSLLEFVPPREAFPRAKAAAERALAIDPALAEAHASLGLVRFQFDWDWVGSETELRRAIDLNSNYAPGHHFYADLLKATGRFDEALEQIRIAQSLDPLSLVLNSGVGHVLYLSRRYDEAIAAYRHTLELDPNFLQARLWFGRPYLQKGMFAEAIAELREAVALSGGSTISLAVLGHVLASAGQRDEALGLLEQLRERAKEQYVPSYWIGLIYVGLGEKDQAVDWLERAREERSAWLAWVNVEPRFDSLRGEPRFQELARKIGF</sequence>
<reference evidence="4" key="1">
    <citation type="submission" date="2020-07" db="EMBL/GenBank/DDBJ databases">
        <title>Huge and variable diversity of episymbiotic CPR bacteria and DPANN archaea in groundwater ecosystems.</title>
        <authorList>
            <person name="He C.Y."/>
            <person name="Keren R."/>
            <person name="Whittaker M."/>
            <person name="Farag I.F."/>
            <person name="Doudna J."/>
            <person name="Cate J.H.D."/>
            <person name="Banfield J.F."/>
        </authorList>
    </citation>
    <scope>NUCLEOTIDE SEQUENCE</scope>
    <source>
        <strain evidence="4">NC_groundwater_17_Pr7_B-0.1um_64_12</strain>
    </source>
</reference>
<evidence type="ECO:0000256" key="2">
    <source>
        <dbReference type="PROSITE-ProRule" id="PRU00339"/>
    </source>
</evidence>
<dbReference type="PROSITE" id="PS50005">
    <property type="entry name" value="TPR"/>
    <property type="match status" value="1"/>
</dbReference>
<dbReference type="SMART" id="SM00028">
    <property type="entry name" value="TPR"/>
    <property type="match status" value="5"/>
</dbReference>
<dbReference type="InterPro" id="IPR050697">
    <property type="entry name" value="Adenylyl/Guanylyl_Cyclase_3/4"/>
</dbReference>
<dbReference type="EMBL" id="JACOSL010000004">
    <property type="protein sequence ID" value="MBI1755629.1"/>
    <property type="molecule type" value="Genomic_DNA"/>
</dbReference>
<dbReference type="Gene3D" id="3.30.70.1230">
    <property type="entry name" value="Nucleotide cyclase"/>
    <property type="match status" value="1"/>
</dbReference>
<dbReference type="GO" id="GO:0006171">
    <property type="term" value="P:cAMP biosynthetic process"/>
    <property type="evidence" value="ECO:0007669"/>
    <property type="project" value="TreeGrafter"/>
</dbReference>
<dbReference type="PANTHER" id="PTHR43081:SF19">
    <property type="entry name" value="PH-SENSITIVE ADENYLATE CYCLASE RV1264"/>
    <property type="match status" value="1"/>
</dbReference>
<dbReference type="CDD" id="cd07302">
    <property type="entry name" value="CHD"/>
    <property type="match status" value="1"/>
</dbReference>
<evidence type="ECO:0000256" key="1">
    <source>
        <dbReference type="ARBA" id="ARBA00005381"/>
    </source>
</evidence>
<dbReference type="NCBIfam" id="NF047558">
    <property type="entry name" value="TPR_END_plus"/>
    <property type="match status" value="1"/>
</dbReference>
<feature type="domain" description="Guanylate cyclase" evidence="3">
    <location>
        <begin position="10"/>
        <end position="122"/>
    </location>
</feature>
<evidence type="ECO:0000313" key="4">
    <source>
        <dbReference type="EMBL" id="MBI1755629.1"/>
    </source>
</evidence>
<dbReference type="Pfam" id="PF13432">
    <property type="entry name" value="TPR_16"/>
    <property type="match status" value="1"/>
</dbReference>
<gene>
    <name evidence="4" type="ORF">HYR64_00800</name>
</gene>
<feature type="repeat" description="TPR" evidence="2">
    <location>
        <begin position="477"/>
        <end position="510"/>
    </location>
</feature>
<dbReference type="InterPro" id="IPR001054">
    <property type="entry name" value="A/G_cyclase"/>
</dbReference>
<dbReference type="InterPro" id="IPR011990">
    <property type="entry name" value="TPR-like_helical_dom_sf"/>
</dbReference>
<keyword evidence="2" id="KW-0802">TPR repeat</keyword>
<comment type="caution">
    <text evidence="4">The sequence shown here is derived from an EMBL/GenBank/DDBJ whole genome shotgun (WGS) entry which is preliminary data.</text>
</comment>
<dbReference type="Gene3D" id="3.40.50.10070">
    <property type="entry name" value="TolB, N-terminal domain"/>
    <property type="match status" value="1"/>
</dbReference>
<dbReference type="AlphaFoldDB" id="A0A931LQT7"/>
<comment type="similarity">
    <text evidence="1">Belongs to the adenylyl cyclase class-3 family.</text>
</comment>
<dbReference type="GO" id="GO:0035556">
    <property type="term" value="P:intracellular signal transduction"/>
    <property type="evidence" value="ECO:0007669"/>
    <property type="project" value="InterPro"/>
</dbReference>
<dbReference type="InterPro" id="IPR029787">
    <property type="entry name" value="Nucleotide_cyclase"/>
</dbReference>
<dbReference type="Gene3D" id="1.25.40.10">
    <property type="entry name" value="Tetratricopeptide repeat domain"/>
    <property type="match status" value="2"/>
</dbReference>
<dbReference type="Pfam" id="PF14559">
    <property type="entry name" value="TPR_19"/>
    <property type="match status" value="1"/>
</dbReference>
<evidence type="ECO:0000259" key="3">
    <source>
        <dbReference type="PROSITE" id="PS50125"/>
    </source>
</evidence>
<dbReference type="Pfam" id="PF00211">
    <property type="entry name" value="Guanylate_cyc"/>
    <property type="match status" value="1"/>
</dbReference>